<keyword evidence="3" id="KW-1185">Reference proteome</keyword>
<gene>
    <name evidence="2" type="ORF">SAY86_030837</name>
</gene>
<name>A0AAN7RHG6_TRANT</name>
<dbReference type="AlphaFoldDB" id="A0AAN7RHG6"/>
<dbReference type="EMBL" id="JAXQNO010000005">
    <property type="protein sequence ID" value="KAK4798511.1"/>
    <property type="molecule type" value="Genomic_DNA"/>
</dbReference>
<protein>
    <submittedName>
        <fullName evidence="2">Uncharacterized protein</fullName>
    </submittedName>
</protein>
<evidence type="ECO:0000313" key="2">
    <source>
        <dbReference type="EMBL" id="KAK4798511.1"/>
    </source>
</evidence>
<comment type="caution">
    <text evidence="2">The sequence shown here is derived from an EMBL/GenBank/DDBJ whole genome shotgun (WGS) entry which is preliminary data.</text>
</comment>
<organism evidence="2 3">
    <name type="scientific">Trapa natans</name>
    <name type="common">Water chestnut</name>
    <dbReference type="NCBI Taxonomy" id="22666"/>
    <lineage>
        <taxon>Eukaryota</taxon>
        <taxon>Viridiplantae</taxon>
        <taxon>Streptophyta</taxon>
        <taxon>Embryophyta</taxon>
        <taxon>Tracheophyta</taxon>
        <taxon>Spermatophyta</taxon>
        <taxon>Magnoliopsida</taxon>
        <taxon>eudicotyledons</taxon>
        <taxon>Gunneridae</taxon>
        <taxon>Pentapetalae</taxon>
        <taxon>rosids</taxon>
        <taxon>malvids</taxon>
        <taxon>Myrtales</taxon>
        <taxon>Lythraceae</taxon>
        <taxon>Trapa</taxon>
    </lineage>
</organism>
<sequence>MDKFWQRSFVLKERPLLVVKSITSLRRRGREIRGGMVWSRRGMSALKLENGTKMHPPPGQRQTHMKSSSGPAPTLTAVARGFPATPRLRPIYLTDKEGESVAHADQWATMEVMMRP</sequence>
<proteinExistence type="predicted"/>
<feature type="region of interest" description="Disordered" evidence="1">
    <location>
        <begin position="49"/>
        <end position="76"/>
    </location>
</feature>
<reference evidence="2 3" key="1">
    <citation type="journal article" date="2023" name="Hortic Res">
        <title>Pangenome of water caltrop reveals structural variations and asymmetric subgenome divergence after allopolyploidization.</title>
        <authorList>
            <person name="Zhang X."/>
            <person name="Chen Y."/>
            <person name="Wang L."/>
            <person name="Yuan Y."/>
            <person name="Fang M."/>
            <person name="Shi L."/>
            <person name="Lu R."/>
            <person name="Comes H.P."/>
            <person name="Ma Y."/>
            <person name="Chen Y."/>
            <person name="Huang G."/>
            <person name="Zhou Y."/>
            <person name="Zheng Z."/>
            <person name="Qiu Y."/>
        </authorList>
    </citation>
    <scope>NUCLEOTIDE SEQUENCE [LARGE SCALE GENOMIC DNA]</scope>
    <source>
        <strain evidence="2">F231</strain>
    </source>
</reference>
<evidence type="ECO:0000256" key="1">
    <source>
        <dbReference type="SAM" id="MobiDB-lite"/>
    </source>
</evidence>
<feature type="compositionally biased region" description="Polar residues" evidence="1">
    <location>
        <begin position="60"/>
        <end position="71"/>
    </location>
</feature>
<evidence type="ECO:0000313" key="3">
    <source>
        <dbReference type="Proteomes" id="UP001346149"/>
    </source>
</evidence>
<dbReference type="Proteomes" id="UP001346149">
    <property type="component" value="Unassembled WGS sequence"/>
</dbReference>
<accession>A0AAN7RHG6</accession>